<dbReference type="PANTHER" id="PTHR23157">
    <property type="entry name" value="GRIP AND COILED-COIL DOMAIN-CONTAINING PROTEIN 1"/>
    <property type="match status" value="1"/>
</dbReference>
<dbReference type="Gene3D" id="1.10.287.1490">
    <property type="match status" value="1"/>
</dbReference>
<dbReference type="OMA" id="GNCIIMD"/>
<dbReference type="EnsemblMetazoa" id="XM_014397689.2">
    <property type="protein sequence ID" value="XP_014253175.1"/>
    <property type="gene ID" value="LOC106668716"/>
</dbReference>
<feature type="coiled-coil region" evidence="2">
    <location>
        <begin position="351"/>
        <end position="536"/>
    </location>
</feature>
<sequence length="701" mass="81090">MTEVMSRMKHFPSRLVKMFNSMKNQFREKTGRELPKFTPQKGGLSRQSRQGSESSVCSLVLDGAQQQVPPAPSPTLPPQEPPQIKLLDGKVLSPKEVNVLAKKEDEWRNRLEKTVTEWTKKLEKRENELQQSFVVKEEEWRKKECALTEDLLKQTNELQEALKVAEEMKRLNFLYQEDKHTLESFQTQEMAKVKHLLLAKEKECSETTASLKEATTLLESLKAEVNRLRPFEEQISNYEDDIEMLRHTSEKERWNLSSKLAQSEEQVRHLTDRVALLTKRSESDTAGLVASLPPDDRVQAFLGERALLERRLEEAHVHLTDIKASWSAQISSLETQVGRLSRQAGEEGAERRLAEAKVTELETKLEEEAKEKQNLSIRVKFLTEQCNTLASELKAANDLVAARDDEISKLTKKVYDTELFSRQYEDTSKKLENELKPLKEKYETTQQELNSVRQEFADEKSRLDTELAAVQEKLTNLQDELEKEKNAKNDALLKNAQVSQEVDMARQDLRQQQADVEEYLRKVNSLEETLKQKDQILAKNVQEIQQLSTELGNIRDNEKETEYVEKGLRDKITDLEEQVTEKNKAIKVLKQKLADMKKTLQKELKVCENDGTEMMNSHNHSTPHKSNLKENGDTEVNFLYMKNVIMKFLTSREYEALHLTKAVATLLKLSAEEECLLKDTIGWRMSWFRSKPPRLEDYTPS</sequence>
<feature type="coiled-coil region" evidence="2">
    <location>
        <begin position="108"/>
        <end position="171"/>
    </location>
</feature>
<feature type="region of interest" description="Disordered" evidence="3">
    <location>
        <begin position="28"/>
        <end position="56"/>
    </location>
</feature>
<dbReference type="GO" id="GO:0005794">
    <property type="term" value="C:Golgi apparatus"/>
    <property type="evidence" value="ECO:0007669"/>
    <property type="project" value="TreeGrafter"/>
</dbReference>
<dbReference type="PROSITE" id="PS50913">
    <property type="entry name" value="GRIP"/>
    <property type="match status" value="1"/>
</dbReference>
<organism evidence="5 6">
    <name type="scientific">Cimex lectularius</name>
    <name type="common">Bed bug</name>
    <name type="synonym">Acanthia lectularia</name>
    <dbReference type="NCBI Taxonomy" id="79782"/>
    <lineage>
        <taxon>Eukaryota</taxon>
        <taxon>Metazoa</taxon>
        <taxon>Ecdysozoa</taxon>
        <taxon>Arthropoda</taxon>
        <taxon>Hexapoda</taxon>
        <taxon>Insecta</taxon>
        <taxon>Pterygota</taxon>
        <taxon>Neoptera</taxon>
        <taxon>Paraneoptera</taxon>
        <taxon>Hemiptera</taxon>
        <taxon>Heteroptera</taxon>
        <taxon>Panheteroptera</taxon>
        <taxon>Cimicomorpha</taxon>
        <taxon>Cimicidae</taxon>
        <taxon>Cimex</taxon>
    </lineage>
</organism>
<feature type="coiled-coil region" evidence="2">
    <location>
        <begin position="565"/>
        <end position="610"/>
    </location>
</feature>
<dbReference type="CTD" id="36492"/>
<dbReference type="RefSeq" id="XP_014253175.1">
    <property type="nucleotide sequence ID" value="XM_014397689.2"/>
</dbReference>
<feature type="domain" description="GRIP" evidence="4">
    <location>
        <begin position="631"/>
        <end position="680"/>
    </location>
</feature>
<dbReference type="InterPro" id="IPR000237">
    <property type="entry name" value="GRIP_dom"/>
</dbReference>
<evidence type="ECO:0000256" key="2">
    <source>
        <dbReference type="SAM" id="Coils"/>
    </source>
</evidence>
<dbReference type="KEGG" id="clec:106668716"/>
<evidence type="ECO:0000256" key="3">
    <source>
        <dbReference type="SAM" id="MobiDB-lite"/>
    </source>
</evidence>
<reference evidence="5" key="1">
    <citation type="submission" date="2022-01" db="UniProtKB">
        <authorList>
            <consortium name="EnsemblMetazoa"/>
        </authorList>
    </citation>
    <scope>IDENTIFICATION</scope>
</reference>
<dbReference type="InterPro" id="IPR051952">
    <property type="entry name" value="Golgi-autophagy_related"/>
</dbReference>
<dbReference type="Pfam" id="PF01465">
    <property type="entry name" value="GRIP"/>
    <property type="match status" value="1"/>
</dbReference>
<evidence type="ECO:0000259" key="4">
    <source>
        <dbReference type="PROSITE" id="PS50913"/>
    </source>
</evidence>
<evidence type="ECO:0000313" key="5">
    <source>
        <dbReference type="EnsemblMetazoa" id="XP_014253175.1"/>
    </source>
</evidence>
<dbReference type="GeneID" id="106668716"/>
<feature type="compositionally biased region" description="Polar residues" evidence="3">
    <location>
        <begin position="45"/>
        <end position="56"/>
    </location>
</feature>
<keyword evidence="6" id="KW-1185">Reference proteome</keyword>
<accession>A0A8I6TFV2</accession>
<proteinExistence type="predicted"/>
<dbReference type="OrthoDB" id="5848685at2759"/>
<evidence type="ECO:0000313" key="6">
    <source>
        <dbReference type="Proteomes" id="UP000494040"/>
    </source>
</evidence>
<dbReference type="AlphaFoldDB" id="A0A8I6TFV2"/>
<keyword evidence="1 2" id="KW-0175">Coiled coil</keyword>
<evidence type="ECO:0000256" key="1">
    <source>
        <dbReference type="ARBA" id="ARBA00023054"/>
    </source>
</evidence>
<dbReference type="SMART" id="SM00755">
    <property type="entry name" value="Grip"/>
    <property type="match status" value="1"/>
</dbReference>
<name>A0A8I6TFV2_CIMLE</name>
<protein>
    <recommendedName>
        <fullName evidence="4">GRIP domain-containing protein</fullName>
    </recommendedName>
</protein>
<dbReference type="PANTHER" id="PTHR23157:SF24">
    <property type="entry name" value="GOLGIN SUBFAMILY A MEMBER 1"/>
    <property type="match status" value="1"/>
</dbReference>
<dbReference type="Proteomes" id="UP000494040">
    <property type="component" value="Unassembled WGS sequence"/>
</dbReference>